<evidence type="ECO:0000256" key="6">
    <source>
        <dbReference type="ARBA" id="ARBA00023136"/>
    </source>
</evidence>
<protein>
    <submittedName>
        <fullName evidence="9">ABC transporter permease</fullName>
    </submittedName>
</protein>
<keyword evidence="5 7" id="KW-1133">Transmembrane helix</keyword>
<organism evidence="9 10">
    <name type="scientific">Amphritea atlantica</name>
    <dbReference type="NCBI Taxonomy" id="355243"/>
    <lineage>
        <taxon>Bacteria</taxon>
        <taxon>Pseudomonadati</taxon>
        <taxon>Pseudomonadota</taxon>
        <taxon>Gammaproteobacteria</taxon>
        <taxon>Oceanospirillales</taxon>
        <taxon>Oceanospirillaceae</taxon>
        <taxon>Amphritea</taxon>
    </lineage>
</organism>
<accession>A0ABY5GUI5</accession>
<feature type="transmembrane region" description="Helical" evidence="7">
    <location>
        <begin position="248"/>
        <end position="267"/>
    </location>
</feature>
<evidence type="ECO:0000256" key="1">
    <source>
        <dbReference type="ARBA" id="ARBA00004651"/>
    </source>
</evidence>
<evidence type="ECO:0000256" key="5">
    <source>
        <dbReference type="ARBA" id="ARBA00022989"/>
    </source>
</evidence>
<feature type="transmembrane region" description="Helical" evidence="7">
    <location>
        <begin position="468"/>
        <end position="486"/>
    </location>
</feature>
<feature type="transmembrane region" description="Helical" evidence="7">
    <location>
        <begin position="436"/>
        <end position="456"/>
    </location>
</feature>
<name>A0ABY5GUI5_9GAMM</name>
<sequence length="493" mass="54970">MSSTKILSLPRYRWPGGVRTGMWFLLVALICLPFADLEVSSLDPWSELGRLLQGVVSPQLMDSGLIIEALLATLAFAFAGVALAVVCGFLLALAFHHALIRAICALTRSIHELFWALIFLQFFGLHPLTGLLAIAVPYSGIFARMYAEILGRVPKHPEDALPAGSGFFSAMIYTRLPLAWPHLVSYTSYRLECGIRSSAILGFVGLPTLGYYLESSFSQGYYPEVAGLMILFYLLIATKKWWLRRWTLPLFLLGAPLFMGSGLPIIWGNVWRFFSEDIVPAPLRSNEASWQSLADWAGTIVIDQALPGVWNTLLLSQIALVVTGLFALLLFPLINRDCFGLAGRFPGHMFLVVARSTPEYLLAYILLQFLGPSMLPAVIALAIHNGALIGYLTGRNSNEIQLRADAPARRLDRYFYELLPRSYPAFLSFMLYRWEVIMRETAILGILGIQTIGFFVDSAIQEIRFDVALLLILIAAIMNILVDLLARRIQRHV</sequence>
<keyword evidence="3" id="KW-1003">Cell membrane</keyword>
<feature type="transmembrane region" description="Helical" evidence="7">
    <location>
        <begin position="314"/>
        <end position="335"/>
    </location>
</feature>
<dbReference type="PROSITE" id="PS50928">
    <property type="entry name" value="ABC_TM1"/>
    <property type="match status" value="1"/>
</dbReference>
<dbReference type="EMBL" id="CP073344">
    <property type="protein sequence ID" value="UTW03580.1"/>
    <property type="molecule type" value="Genomic_DNA"/>
</dbReference>
<evidence type="ECO:0000256" key="2">
    <source>
        <dbReference type="ARBA" id="ARBA00022448"/>
    </source>
</evidence>
<dbReference type="InterPro" id="IPR035906">
    <property type="entry name" value="MetI-like_sf"/>
</dbReference>
<dbReference type="InterPro" id="IPR000515">
    <property type="entry name" value="MetI-like"/>
</dbReference>
<keyword evidence="10" id="KW-1185">Reference proteome</keyword>
<feature type="domain" description="ABC transmembrane type-1" evidence="8">
    <location>
        <begin position="70"/>
        <end position="243"/>
    </location>
</feature>
<dbReference type="Gene3D" id="1.10.3720.10">
    <property type="entry name" value="MetI-like"/>
    <property type="match status" value="2"/>
</dbReference>
<reference evidence="9" key="1">
    <citation type="submission" date="2021-04" db="EMBL/GenBank/DDBJ databases">
        <title>Oceanospirillales bacteria with DddD are important DMSP degraders in coastal seawater.</title>
        <authorList>
            <person name="Liu J."/>
        </authorList>
    </citation>
    <scope>NUCLEOTIDE SEQUENCE</scope>
    <source>
        <strain evidence="9">GY6</strain>
    </source>
</reference>
<dbReference type="SUPFAM" id="SSF161098">
    <property type="entry name" value="MetI-like"/>
    <property type="match status" value="2"/>
</dbReference>
<comment type="subcellular location">
    <subcellularLocation>
        <location evidence="1">Cell membrane</location>
        <topology evidence="1">Multi-pass membrane protein</topology>
    </subcellularLocation>
</comment>
<evidence type="ECO:0000256" key="3">
    <source>
        <dbReference type="ARBA" id="ARBA00022475"/>
    </source>
</evidence>
<feature type="transmembrane region" description="Helical" evidence="7">
    <location>
        <begin position="65"/>
        <end position="93"/>
    </location>
</feature>
<evidence type="ECO:0000259" key="8">
    <source>
        <dbReference type="PROSITE" id="PS50928"/>
    </source>
</evidence>
<dbReference type="PANTHER" id="PTHR30043">
    <property type="entry name" value="PHOSPHONATES TRANSPORT SYSTEM PERMEASE PROTEIN"/>
    <property type="match status" value="1"/>
</dbReference>
<evidence type="ECO:0000313" key="10">
    <source>
        <dbReference type="Proteomes" id="UP001059950"/>
    </source>
</evidence>
<feature type="transmembrane region" description="Helical" evidence="7">
    <location>
        <begin position="219"/>
        <end position="236"/>
    </location>
</feature>
<evidence type="ECO:0000256" key="4">
    <source>
        <dbReference type="ARBA" id="ARBA00022692"/>
    </source>
</evidence>
<evidence type="ECO:0000313" key="9">
    <source>
        <dbReference type="EMBL" id="UTW03580.1"/>
    </source>
</evidence>
<proteinExistence type="predicted"/>
<dbReference type="CDD" id="cd06261">
    <property type="entry name" value="TM_PBP2"/>
    <property type="match status" value="1"/>
</dbReference>
<dbReference type="Proteomes" id="UP001059950">
    <property type="component" value="Chromosome"/>
</dbReference>
<gene>
    <name evidence="9" type="ORF">KDX31_00575</name>
</gene>
<keyword evidence="6 7" id="KW-0472">Membrane</keyword>
<feature type="transmembrane region" description="Helical" evidence="7">
    <location>
        <begin position="113"/>
        <end position="140"/>
    </location>
</feature>
<dbReference type="PANTHER" id="PTHR30043:SF1">
    <property type="entry name" value="ABC TRANSPORT SYSTEM PERMEASE PROTEIN P69"/>
    <property type="match status" value="1"/>
</dbReference>
<keyword evidence="4 7" id="KW-0812">Transmembrane</keyword>
<evidence type="ECO:0000256" key="7">
    <source>
        <dbReference type="SAM" id="Phobius"/>
    </source>
</evidence>
<keyword evidence="2" id="KW-0813">Transport</keyword>